<dbReference type="Proteomes" id="UP000095751">
    <property type="component" value="Unassembled WGS sequence"/>
</dbReference>
<dbReference type="InterPro" id="IPR025607">
    <property type="entry name" value="Ribosomal_uL18_C_euk"/>
</dbReference>
<sequence length="307" mass="35278">MTFIQEGKSKAYFSRFQVKFRRRREGKTDYRQRKRLCAQDKNKYQSPKYRFVVRFTNTKVICQIAYALVDGDRILCQAQSTELGRYGLTVGLKNYGASYCTGLLCARRLLQKVGLDELYEGNTEVDGEVVSTEHGKKTYYVDEVDEDKRPFRALLDVGCNPTTTGHRVFGALKGGADGGLDIPHSEKRFPGYDRDAKEYDADTHRERIFGGHVSEYMEYLEEEDNQKYKEHFAKFIEAGVEGDGLEELYESVHEKIRADPSPSEKKAFSPDKSFKRTAKLTYDERKAAVQLKKDAKNAELEEEEDSE</sequence>
<evidence type="ECO:0000259" key="6">
    <source>
        <dbReference type="Pfam" id="PF14204"/>
    </source>
</evidence>
<dbReference type="PANTHER" id="PTHR23410">
    <property type="entry name" value="RIBOSOMAL PROTEIN L5-RELATED"/>
    <property type="match status" value="1"/>
</dbReference>
<keyword evidence="5" id="KW-0687">Ribonucleoprotein</keyword>
<dbReference type="InterPro" id="IPR005485">
    <property type="entry name" value="Rbsml_uL18_euk_arch"/>
</dbReference>
<dbReference type="FunFam" id="3.30.420.100:FF:000002">
    <property type="entry name" value="60S ribosomal protein L5"/>
    <property type="match status" value="1"/>
</dbReference>
<keyword evidence="8" id="KW-1185">Reference proteome</keyword>
<evidence type="ECO:0000313" key="8">
    <source>
        <dbReference type="Proteomes" id="UP000095751"/>
    </source>
</evidence>
<comment type="similarity">
    <text evidence="2">Belongs to the universal ribosomal protein uL18 family.</text>
</comment>
<evidence type="ECO:0000256" key="1">
    <source>
        <dbReference type="ARBA" id="ARBA00004496"/>
    </source>
</evidence>
<dbReference type="AlphaFoldDB" id="A0A1E7FFB1"/>
<evidence type="ECO:0000256" key="2">
    <source>
        <dbReference type="ARBA" id="ARBA00007116"/>
    </source>
</evidence>
<dbReference type="KEGG" id="fcy:FRACYDRAFT_208522"/>
<evidence type="ECO:0000313" key="7">
    <source>
        <dbReference type="EMBL" id="OEU16858.1"/>
    </source>
</evidence>
<evidence type="ECO:0000256" key="3">
    <source>
        <dbReference type="ARBA" id="ARBA00022490"/>
    </source>
</evidence>
<dbReference type="GO" id="GO:0008097">
    <property type="term" value="F:5S rRNA binding"/>
    <property type="evidence" value="ECO:0007669"/>
    <property type="project" value="InterPro"/>
</dbReference>
<feature type="domain" description="Large ribosomal subunit protein uL18 C-terminal eukaryotes" evidence="6">
    <location>
        <begin position="245"/>
        <end position="296"/>
    </location>
</feature>
<evidence type="ECO:0000256" key="4">
    <source>
        <dbReference type="ARBA" id="ARBA00022980"/>
    </source>
</evidence>
<keyword evidence="4 7" id="KW-0689">Ribosomal protein</keyword>
<dbReference type="PANTHER" id="PTHR23410:SF12">
    <property type="entry name" value="LARGE RIBOSOMAL SUBUNIT PROTEIN UL18"/>
    <property type="match status" value="1"/>
</dbReference>
<accession>A0A1E7FFB1</accession>
<dbReference type="InParanoid" id="A0A1E7FFB1"/>
<dbReference type="GO" id="GO:0003735">
    <property type="term" value="F:structural constituent of ribosome"/>
    <property type="evidence" value="ECO:0007669"/>
    <property type="project" value="InterPro"/>
</dbReference>
<organism evidence="7 8">
    <name type="scientific">Fragilariopsis cylindrus CCMP1102</name>
    <dbReference type="NCBI Taxonomy" id="635003"/>
    <lineage>
        <taxon>Eukaryota</taxon>
        <taxon>Sar</taxon>
        <taxon>Stramenopiles</taxon>
        <taxon>Ochrophyta</taxon>
        <taxon>Bacillariophyta</taxon>
        <taxon>Bacillariophyceae</taxon>
        <taxon>Bacillariophycidae</taxon>
        <taxon>Bacillariales</taxon>
        <taxon>Bacillariaceae</taxon>
        <taxon>Fragilariopsis</taxon>
    </lineage>
</organism>
<dbReference type="PRINTS" id="PR00058">
    <property type="entry name" value="RIBOSOMALL5"/>
</dbReference>
<dbReference type="HAMAP" id="MF_01337_A">
    <property type="entry name" value="Ribosomal_uL18_A"/>
    <property type="match status" value="1"/>
</dbReference>
<dbReference type="Pfam" id="PF17144">
    <property type="entry name" value="Ribosomal_L5e"/>
    <property type="match status" value="1"/>
</dbReference>
<evidence type="ECO:0000256" key="5">
    <source>
        <dbReference type="ARBA" id="ARBA00023274"/>
    </source>
</evidence>
<dbReference type="InterPro" id="IPR057268">
    <property type="entry name" value="Ribosomal_L18"/>
</dbReference>
<dbReference type="GO" id="GO:0022625">
    <property type="term" value="C:cytosolic large ribosomal subunit"/>
    <property type="evidence" value="ECO:0007669"/>
    <property type="project" value="TreeGrafter"/>
</dbReference>
<reference evidence="7 8" key="1">
    <citation type="submission" date="2016-09" db="EMBL/GenBank/DDBJ databases">
        <title>Extensive genetic diversity and differential bi-allelic expression allows diatom success in the polar Southern Ocean.</title>
        <authorList>
            <consortium name="DOE Joint Genome Institute"/>
            <person name="Mock T."/>
            <person name="Otillar R.P."/>
            <person name="Strauss J."/>
            <person name="Dupont C."/>
            <person name="Frickenhaus S."/>
            <person name="Maumus F."/>
            <person name="Mcmullan M."/>
            <person name="Sanges R."/>
            <person name="Schmutz J."/>
            <person name="Toseland A."/>
            <person name="Valas R."/>
            <person name="Veluchamy A."/>
            <person name="Ward B.J."/>
            <person name="Allen A."/>
            <person name="Barry K."/>
            <person name="Falciatore A."/>
            <person name="Ferrante M."/>
            <person name="Fortunato A.E."/>
            <person name="Gloeckner G."/>
            <person name="Gruber A."/>
            <person name="Hipkin R."/>
            <person name="Janech M."/>
            <person name="Kroth P."/>
            <person name="Leese F."/>
            <person name="Lindquist E."/>
            <person name="Lyon B.R."/>
            <person name="Martin J."/>
            <person name="Mayer C."/>
            <person name="Parker M."/>
            <person name="Quesneville H."/>
            <person name="Raymond J."/>
            <person name="Uhlig C."/>
            <person name="Valentin K.U."/>
            <person name="Worden A.Z."/>
            <person name="Armbrust E.V."/>
            <person name="Bowler C."/>
            <person name="Green B."/>
            <person name="Moulton V."/>
            <person name="Van Oosterhout C."/>
            <person name="Grigoriev I."/>
        </authorList>
    </citation>
    <scope>NUCLEOTIDE SEQUENCE [LARGE SCALE GENOMIC DNA]</scope>
    <source>
        <strain evidence="7 8">CCMP1102</strain>
    </source>
</reference>
<gene>
    <name evidence="7" type="ORF">FRACYDRAFT_208522</name>
</gene>
<dbReference type="SUPFAM" id="SSF53137">
    <property type="entry name" value="Translational machinery components"/>
    <property type="match status" value="1"/>
</dbReference>
<name>A0A1E7FFB1_9STRA</name>
<dbReference type="Gene3D" id="3.30.420.100">
    <property type="match status" value="1"/>
</dbReference>
<dbReference type="CDD" id="cd00432">
    <property type="entry name" value="Ribosomal_L18_L5e"/>
    <property type="match status" value="1"/>
</dbReference>
<comment type="subcellular location">
    <subcellularLocation>
        <location evidence="1">Cytoplasm</location>
    </subcellularLocation>
</comment>
<dbReference type="FunCoup" id="A0A1E7FFB1">
    <property type="interactions" value="439"/>
</dbReference>
<dbReference type="Pfam" id="PF14204">
    <property type="entry name" value="Ribosomal_L18_c"/>
    <property type="match status" value="1"/>
</dbReference>
<protein>
    <submittedName>
        <fullName evidence="7">RL5, ribosomal protein 5 60S large ribosomal subunit</fullName>
    </submittedName>
</protein>
<keyword evidence="3" id="KW-0963">Cytoplasm</keyword>
<dbReference type="GO" id="GO:0000027">
    <property type="term" value="P:ribosomal large subunit assembly"/>
    <property type="evidence" value="ECO:0007669"/>
    <property type="project" value="TreeGrafter"/>
</dbReference>
<dbReference type="GO" id="GO:0006412">
    <property type="term" value="P:translation"/>
    <property type="evidence" value="ECO:0007669"/>
    <property type="project" value="InterPro"/>
</dbReference>
<proteinExistence type="inferred from homology"/>
<dbReference type="OrthoDB" id="1618453at2759"/>
<dbReference type="EMBL" id="KV784358">
    <property type="protein sequence ID" value="OEU16858.1"/>
    <property type="molecule type" value="Genomic_DNA"/>
</dbReference>